<dbReference type="PANTHER" id="PTHR35936:SF25">
    <property type="entry name" value="ABC TRANSPORTER SUBSTRATE-BINDING PROTEIN"/>
    <property type="match status" value="1"/>
</dbReference>
<keyword evidence="2" id="KW-0732">Signal</keyword>
<dbReference type="EMBL" id="RXNV01000008">
    <property type="protein sequence ID" value="RTR30168.1"/>
    <property type="molecule type" value="Genomic_DNA"/>
</dbReference>
<sequence>MRRPLVNSTPLYLISLFTCLISGCLAAQPLKIVCHEFAPFSFQDVNQTTGILVEIAQIACRSWEDGCEIELLPNRRAKQTFNHGLANGHFMGWNEDRAKSIWFSIPLLQTEYGFYSLQNKRISKVEQLAEKNVGVLAPSNTYESLLEIDKSLQQLGHLPMNIIQLAPANEQPIKMLAMARFNAYFVNRDVGAYYADRLDIQNLHYLSSGKVIQYHLGFKIQFNKYETIKSFNHHLESLFQQGRFDSLFHRWNMSPPKLNQSEYPGLNIPY</sequence>
<keyword evidence="5" id="KW-1185">Reference proteome</keyword>
<evidence type="ECO:0000313" key="5">
    <source>
        <dbReference type="Proteomes" id="UP000282060"/>
    </source>
</evidence>
<evidence type="ECO:0000256" key="2">
    <source>
        <dbReference type="ARBA" id="ARBA00022729"/>
    </source>
</evidence>
<evidence type="ECO:0000256" key="1">
    <source>
        <dbReference type="ARBA" id="ARBA00010333"/>
    </source>
</evidence>
<dbReference type="Gene3D" id="3.40.190.10">
    <property type="entry name" value="Periplasmic binding protein-like II"/>
    <property type="match status" value="2"/>
</dbReference>
<comment type="similarity">
    <text evidence="1">Belongs to the bacterial solute-binding protein 3 family.</text>
</comment>
<protein>
    <submittedName>
        <fullName evidence="4">Transporter substrate-binding domain-containing protein</fullName>
    </submittedName>
</protein>
<accession>A0A3S0KGR1</accession>
<dbReference type="SUPFAM" id="SSF53850">
    <property type="entry name" value="Periplasmic binding protein-like II"/>
    <property type="match status" value="1"/>
</dbReference>
<dbReference type="PANTHER" id="PTHR35936">
    <property type="entry name" value="MEMBRANE-BOUND LYTIC MUREIN TRANSGLYCOSYLASE F"/>
    <property type="match status" value="1"/>
</dbReference>
<dbReference type="InterPro" id="IPR001638">
    <property type="entry name" value="Solute-binding_3/MltF_N"/>
</dbReference>
<evidence type="ECO:0000259" key="3">
    <source>
        <dbReference type="Pfam" id="PF00497"/>
    </source>
</evidence>
<comment type="caution">
    <text evidence="4">The sequence shown here is derived from an EMBL/GenBank/DDBJ whole genome shotgun (WGS) entry which is preliminary data.</text>
</comment>
<name>A0A3S0KGR1_9GAMM</name>
<dbReference type="AlphaFoldDB" id="A0A3S0KGR1"/>
<feature type="domain" description="Solute-binding protein family 3/N-terminal" evidence="3">
    <location>
        <begin position="33"/>
        <end position="252"/>
    </location>
</feature>
<dbReference type="Pfam" id="PF00497">
    <property type="entry name" value="SBP_bac_3"/>
    <property type="match status" value="1"/>
</dbReference>
<reference evidence="4 5" key="1">
    <citation type="submission" date="2018-12" db="EMBL/GenBank/DDBJ databases">
        <authorList>
            <person name="Yu L."/>
        </authorList>
    </citation>
    <scope>NUCLEOTIDE SEQUENCE [LARGE SCALE GENOMIC DNA]</scope>
    <source>
        <strain evidence="4 5">HAW-EB5</strain>
    </source>
</reference>
<dbReference type="OrthoDB" id="5592769at2"/>
<gene>
    <name evidence="4" type="ORF">EKG39_16175</name>
</gene>
<dbReference type="Proteomes" id="UP000282060">
    <property type="component" value="Unassembled WGS sequence"/>
</dbReference>
<organism evidence="4 5">
    <name type="scientific">Shewanella atlantica</name>
    <dbReference type="NCBI Taxonomy" id="271099"/>
    <lineage>
        <taxon>Bacteria</taxon>
        <taxon>Pseudomonadati</taxon>
        <taxon>Pseudomonadota</taxon>
        <taxon>Gammaproteobacteria</taxon>
        <taxon>Alteromonadales</taxon>
        <taxon>Shewanellaceae</taxon>
        <taxon>Shewanella</taxon>
    </lineage>
</organism>
<evidence type="ECO:0000313" key="4">
    <source>
        <dbReference type="EMBL" id="RTR30168.1"/>
    </source>
</evidence>
<proteinExistence type="inferred from homology"/>
<dbReference type="PROSITE" id="PS51257">
    <property type="entry name" value="PROKAR_LIPOPROTEIN"/>
    <property type="match status" value="1"/>
</dbReference>